<sequence>FWDPEIIEEADISESEVRIGNGIFQGRKIEDETSRFYLKLGSEDMIEGTRKTEIWIWRQLRSTRILILILITIKMKSNQDEGIIFLSVNLINPRFRDTERFRTEDYKESCNVTTREKGERFAFDLINMNQRGYRAIKKICGSRGMRHGAHEEAREEGEIRSVEECRNTLPSQAFQVELAKTQAEGTKVISDPIDVDQGLAVVHDMQEDQVGLEHENQVGLEEEDVMDMDEIKAHLLENGIDMDAEDFMEKLSEEEIEEEGKEQEDESNAQDTDEVVVVDDVQGKLGGDAVKKHGLRKRLFKSSSSTMGSTKMRVFNALASPRKRAAANPGA</sequence>
<comment type="caution">
    <text evidence="2">The sequence shown here is derived from an EMBL/GenBank/DDBJ whole genome shotgun (WGS) entry which is preliminary data.</text>
</comment>
<evidence type="ECO:0000313" key="2">
    <source>
        <dbReference type="EMBL" id="KAH0883426.1"/>
    </source>
</evidence>
<protein>
    <submittedName>
        <fullName evidence="2">Uncharacterized protein</fullName>
    </submittedName>
</protein>
<dbReference type="Proteomes" id="UP000824890">
    <property type="component" value="Unassembled WGS sequence"/>
</dbReference>
<dbReference type="EMBL" id="JAGKQM010000014">
    <property type="protein sequence ID" value="KAH0883426.1"/>
    <property type="molecule type" value="Genomic_DNA"/>
</dbReference>
<evidence type="ECO:0000313" key="3">
    <source>
        <dbReference type="Proteomes" id="UP000824890"/>
    </source>
</evidence>
<keyword evidence="3" id="KW-1185">Reference proteome</keyword>
<name>A0ABQ7ZT49_BRANA</name>
<reference evidence="2 3" key="1">
    <citation type="submission" date="2021-05" db="EMBL/GenBank/DDBJ databases">
        <title>Genome Assembly of Synthetic Allotetraploid Brassica napus Reveals Homoeologous Exchanges between Subgenomes.</title>
        <authorList>
            <person name="Davis J.T."/>
        </authorList>
    </citation>
    <scope>NUCLEOTIDE SEQUENCE [LARGE SCALE GENOMIC DNA]</scope>
    <source>
        <strain evidence="3">cv. Da-Ae</strain>
        <tissue evidence="2">Seedling</tissue>
    </source>
</reference>
<proteinExistence type="predicted"/>
<gene>
    <name evidence="2" type="ORF">HID58_059522</name>
</gene>
<feature type="non-terminal residue" evidence="2">
    <location>
        <position position="1"/>
    </location>
</feature>
<accession>A0ABQ7ZT49</accession>
<organism evidence="2 3">
    <name type="scientific">Brassica napus</name>
    <name type="common">Rape</name>
    <dbReference type="NCBI Taxonomy" id="3708"/>
    <lineage>
        <taxon>Eukaryota</taxon>
        <taxon>Viridiplantae</taxon>
        <taxon>Streptophyta</taxon>
        <taxon>Embryophyta</taxon>
        <taxon>Tracheophyta</taxon>
        <taxon>Spermatophyta</taxon>
        <taxon>Magnoliopsida</taxon>
        <taxon>eudicotyledons</taxon>
        <taxon>Gunneridae</taxon>
        <taxon>Pentapetalae</taxon>
        <taxon>rosids</taxon>
        <taxon>malvids</taxon>
        <taxon>Brassicales</taxon>
        <taxon>Brassicaceae</taxon>
        <taxon>Brassiceae</taxon>
        <taxon>Brassica</taxon>
    </lineage>
</organism>
<evidence type="ECO:0000256" key="1">
    <source>
        <dbReference type="SAM" id="MobiDB-lite"/>
    </source>
</evidence>
<feature type="region of interest" description="Disordered" evidence="1">
    <location>
        <begin position="252"/>
        <end position="276"/>
    </location>
</feature>
<feature type="compositionally biased region" description="Acidic residues" evidence="1">
    <location>
        <begin position="254"/>
        <end position="276"/>
    </location>
</feature>